<evidence type="ECO:0008006" key="3">
    <source>
        <dbReference type="Google" id="ProtNLM"/>
    </source>
</evidence>
<dbReference type="RefSeq" id="WP_108129995.1">
    <property type="nucleotide sequence ID" value="NZ_QBKP01000014.1"/>
</dbReference>
<keyword evidence="2" id="KW-1185">Reference proteome</keyword>
<dbReference type="Proteomes" id="UP000244224">
    <property type="component" value="Unassembled WGS sequence"/>
</dbReference>
<dbReference type="InterPro" id="IPR004195">
    <property type="entry name" value="Head_decoration_D"/>
</dbReference>
<organism evidence="1 2">
    <name type="scientific">Gemmobacter caeni</name>
    <dbReference type="NCBI Taxonomy" id="589035"/>
    <lineage>
        <taxon>Bacteria</taxon>
        <taxon>Pseudomonadati</taxon>
        <taxon>Pseudomonadota</taxon>
        <taxon>Alphaproteobacteria</taxon>
        <taxon>Rhodobacterales</taxon>
        <taxon>Paracoccaceae</taxon>
        <taxon>Gemmobacter</taxon>
    </lineage>
</organism>
<dbReference type="AlphaFoldDB" id="A0A2T6AT38"/>
<evidence type="ECO:0000313" key="1">
    <source>
        <dbReference type="EMBL" id="PTX46982.1"/>
    </source>
</evidence>
<reference evidence="1 2" key="1">
    <citation type="submission" date="2018-04" db="EMBL/GenBank/DDBJ databases">
        <title>Genomic Encyclopedia of Archaeal and Bacterial Type Strains, Phase II (KMG-II): from individual species to whole genera.</title>
        <authorList>
            <person name="Goeker M."/>
        </authorList>
    </citation>
    <scope>NUCLEOTIDE SEQUENCE [LARGE SCALE GENOMIC DNA]</scope>
    <source>
        <strain evidence="1 2">DSM 21823</strain>
    </source>
</reference>
<accession>A0A2T6AT38</accession>
<dbReference type="OrthoDB" id="8449979at2"/>
<name>A0A2T6AT38_9RHOB</name>
<dbReference type="Gene3D" id="2.40.300.10">
    <property type="entry name" value="Head decoration protein D"/>
    <property type="match status" value="1"/>
</dbReference>
<comment type="caution">
    <text evidence="1">The sequence shown here is derived from an EMBL/GenBank/DDBJ whole genome shotgun (WGS) entry which is preliminary data.</text>
</comment>
<dbReference type="SUPFAM" id="SSF51274">
    <property type="entry name" value="Head decoration protein D (gpD, major capsid protein D)"/>
    <property type="match status" value="1"/>
</dbReference>
<sequence length="126" mass="13097">MANYTPGIASVILGDTEINEPLFLNYDIRPGAYEGHALASGQTIALQAPVTLNEDGEVIEAEAGTPAIGLCMSPINAETTSVQVLKTGVLNSRAIAWPASYDTAEKRAAAFRGAPAPTNIIVKTAV</sequence>
<dbReference type="InterPro" id="IPR036630">
    <property type="entry name" value="Head_decoration_D_sf"/>
</dbReference>
<evidence type="ECO:0000313" key="2">
    <source>
        <dbReference type="Proteomes" id="UP000244224"/>
    </source>
</evidence>
<protein>
    <recommendedName>
        <fullName evidence="3">Bacteriophage lambda head decoration protein D</fullName>
    </recommendedName>
</protein>
<dbReference type="Pfam" id="PF02924">
    <property type="entry name" value="HDPD"/>
    <property type="match status" value="1"/>
</dbReference>
<proteinExistence type="predicted"/>
<gene>
    <name evidence="1" type="ORF">C8N34_1142</name>
</gene>
<dbReference type="EMBL" id="QBKP01000014">
    <property type="protein sequence ID" value="PTX46982.1"/>
    <property type="molecule type" value="Genomic_DNA"/>
</dbReference>